<evidence type="ECO:0000256" key="4">
    <source>
        <dbReference type="ARBA" id="ARBA00022989"/>
    </source>
</evidence>
<dbReference type="Pfam" id="PF00753">
    <property type="entry name" value="Lactamase_B"/>
    <property type="match status" value="1"/>
</dbReference>
<accession>X0X391</accession>
<dbReference type="Gene3D" id="3.60.15.10">
    <property type="entry name" value="Ribonuclease Z/Hydroxyacylglutathione hydrolase-like"/>
    <property type="match status" value="1"/>
</dbReference>
<dbReference type="GO" id="GO:0005886">
    <property type="term" value="C:plasma membrane"/>
    <property type="evidence" value="ECO:0007669"/>
    <property type="project" value="UniProtKB-SubCell"/>
</dbReference>
<dbReference type="SUPFAM" id="SSF56281">
    <property type="entry name" value="Metallo-hydrolase/oxidoreductase"/>
    <property type="match status" value="1"/>
</dbReference>
<evidence type="ECO:0000259" key="8">
    <source>
        <dbReference type="Pfam" id="PF03772"/>
    </source>
</evidence>
<dbReference type="AlphaFoldDB" id="X0X391"/>
<feature type="domain" description="ComEC/Rec2-related protein" evidence="8">
    <location>
        <begin position="7"/>
        <end position="112"/>
    </location>
</feature>
<name>X0X391_9ZZZZ</name>
<evidence type="ECO:0000313" key="9">
    <source>
        <dbReference type="EMBL" id="GAG37465.1"/>
    </source>
</evidence>
<feature type="domain" description="Metallo-beta-lactamase" evidence="7">
    <location>
        <begin position="182"/>
        <end position="242"/>
    </location>
</feature>
<sequence length="245" mass="26648">ALRHNMMAIQITTLPIIVYNFRQLSLVTLLSNFLILSAQPGVMLWGGLATIAGLIWLPLGQVLGWVAWLLLTYTIRAVEITASFPYASLNLRHVSPSLVCLYYGLLAGATLVARQEPSRLKSLWRRLTARLSLGPELRPRGSPKSDRLSTKVLIAGLAIAAILVWVAAASLPDAKLHVVFLDVGEGDAIFIETPRGQQILIDGGPSPTTLISALGRRMPFWDPSIDLVILTHADEDHIAGLIPVL</sequence>
<evidence type="ECO:0000256" key="6">
    <source>
        <dbReference type="SAM" id="Phobius"/>
    </source>
</evidence>
<keyword evidence="4 6" id="KW-1133">Transmembrane helix</keyword>
<dbReference type="EMBL" id="BARS01047201">
    <property type="protein sequence ID" value="GAG37465.1"/>
    <property type="molecule type" value="Genomic_DNA"/>
</dbReference>
<comment type="subcellular location">
    <subcellularLocation>
        <location evidence="1">Cell membrane</location>
        <topology evidence="1">Multi-pass membrane protein</topology>
    </subcellularLocation>
</comment>
<dbReference type="Pfam" id="PF03772">
    <property type="entry name" value="Competence"/>
    <property type="match status" value="1"/>
</dbReference>
<keyword evidence="5 6" id="KW-0472">Membrane</keyword>
<feature type="transmembrane region" description="Helical" evidence="6">
    <location>
        <begin position="148"/>
        <end position="168"/>
    </location>
</feature>
<dbReference type="InterPro" id="IPR036866">
    <property type="entry name" value="RibonucZ/Hydroxyglut_hydro"/>
</dbReference>
<evidence type="ECO:0000259" key="7">
    <source>
        <dbReference type="Pfam" id="PF00753"/>
    </source>
</evidence>
<keyword evidence="3 6" id="KW-0812">Transmembrane</keyword>
<feature type="non-terminal residue" evidence="9">
    <location>
        <position position="1"/>
    </location>
</feature>
<comment type="caution">
    <text evidence="9">The sequence shown here is derived from an EMBL/GenBank/DDBJ whole genome shotgun (WGS) entry which is preliminary data.</text>
</comment>
<gene>
    <name evidence="9" type="ORF">S01H1_70934</name>
</gene>
<protein>
    <recommendedName>
        <fullName evidence="10">Metallo-beta-lactamase domain-containing protein</fullName>
    </recommendedName>
</protein>
<dbReference type="InterPro" id="IPR004477">
    <property type="entry name" value="ComEC_N"/>
</dbReference>
<proteinExistence type="predicted"/>
<reference evidence="9" key="1">
    <citation type="journal article" date="2014" name="Front. Microbiol.">
        <title>High frequency of phylogenetically diverse reductive dehalogenase-homologous genes in deep subseafloor sedimentary metagenomes.</title>
        <authorList>
            <person name="Kawai M."/>
            <person name="Futagami T."/>
            <person name="Toyoda A."/>
            <person name="Takaki Y."/>
            <person name="Nishi S."/>
            <person name="Hori S."/>
            <person name="Arai W."/>
            <person name="Tsubouchi T."/>
            <person name="Morono Y."/>
            <person name="Uchiyama I."/>
            <person name="Ito T."/>
            <person name="Fujiyama A."/>
            <person name="Inagaki F."/>
            <person name="Takami H."/>
        </authorList>
    </citation>
    <scope>NUCLEOTIDE SEQUENCE</scope>
    <source>
        <strain evidence="9">Expedition CK06-06</strain>
    </source>
</reference>
<feature type="transmembrane region" description="Helical" evidence="6">
    <location>
        <begin position="42"/>
        <end position="59"/>
    </location>
</feature>
<dbReference type="InterPro" id="IPR052159">
    <property type="entry name" value="Competence_DNA_uptake"/>
</dbReference>
<dbReference type="PANTHER" id="PTHR30619">
    <property type="entry name" value="DNA INTERNALIZATION/COMPETENCE PROTEIN COMEC/REC2"/>
    <property type="match status" value="1"/>
</dbReference>
<evidence type="ECO:0000256" key="1">
    <source>
        <dbReference type="ARBA" id="ARBA00004651"/>
    </source>
</evidence>
<evidence type="ECO:0000256" key="5">
    <source>
        <dbReference type="ARBA" id="ARBA00023136"/>
    </source>
</evidence>
<dbReference type="InterPro" id="IPR001279">
    <property type="entry name" value="Metallo-B-lactamas"/>
</dbReference>
<feature type="transmembrane region" description="Helical" evidence="6">
    <location>
        <begin position="12"/>
        <end position="36"/>
    </location>
</feature>
<evidence type="ECO:0008006" key="10">
    <source>
        <dbReference type="Google" id="ProtNLM"/>
    </source>
</evidence>
<dbReference type="PANTHER" id="PTHR30619:SF1">
    <property type="entry name" value="RECOMBINATION PROTEIN 2"/>
    <property type="match status" value="1"/>
</dbReference>
<keyword evidence="2" id="KW-1003">Cell membrane</keyword>
<feature type="transmembrane region" description="Helical" evidence="6">
    <location>
        <begin position="93"/>
        <end position="113"/>
    </location>
</feature>
<feature type="non-terminal residue" evidence="9">
    <location>
        <position position="245"/>
    </location>
</feature>
<evidence type="ECO:0000256" key="2">
    <source>
        <dbReference type="ARBA" id="ARBA00022475"/>
    </source>
</evidence>
<evidence type="ECO:0000256" key="3">
    <source>
        <dbReference type="ARBA" id="ARBA00022692"/>
    </source>
</evidence>
<organism evidence="9">
    <name type="scientific">marine sediment metagenome</name>
    <dbReference type="NCBI Taxonomy" id="412755"/>
    <lineage>
        <taxon>unclassified sequences</taxon>
        <taxon>metagenomes</taxon>
        <taxon>ecological metagenomes</taxon>
    </lineage>
</organism>